<dbReference type="AlphaFoldDB" id="X1LEU7"/>
<accession>X1LEU7</accession>
<gene>
    <name evidence="1" type="ORF">S06H3_16672</name>
</gene>
<evidence type="ECO:0000313" key="1">
    <source>
        <dbReference type="EMBL" id="GAI17618.1"/>
    </source>
</evidence>
<reference evidence="1" key="1">
    <citation type="journal article" date="2014" name="Front. Microbiol.">
        <title>High frequency of phylogenetically diverse reductive dehalogenase-homologous genes in deep subseafloor sedimentary metagenomes.</title>
        <authorList>
            <person name="Kawai M."/>
            <person name="Futagami T."/>
            <person name="Toyoda A."/>
            <person name="Takaki Y."/>
            <person name="Nishi S."/>
            <person name="Hori S."/>
            <person name="Arai W."/>
            <person name="Tsubouchi T."/>
            <person name="Morono Y."/>
            <person name="Uchiyama I."/>
            <person name="Ito T."/>
            <person name="Fujiyama A."/>
            <person name="Inagaki F."/>
            <person name="Takami H."/>
        </authorList>
    </citation>
    <scope>NUCLEOTIDE SEQUENCE</scope>
    <source>
        <strain evidence="1">Expedition CK06-06</strain>
    </source>
</reference>
<protein>
    <submittedName>
        <fullName evidence="1">Uncharacterized protein</fullName>
    </submittedName>
</protein>
<organism evidence="1">
    <name type="scientific">marine sediment metagenome</name>
    <dbReference type="NCBI Taxonomy" id="412755"/>
    <lineage>
        <taxon>unclassified sequences</taxon>
        <taxon>metagenomes</taxon>
        <taxon>ecological metagenomes</taxon>
    </lineage>
</organism>
<name>X1LEU7_9ZZZZ</name>
<sequence length="69" mass="8046">MLGFALFVIEKHEKSLKRIIDILEPYFPELNFMIYEASALKRSKRLKGMAKQIGELIKRTKLSLEGLYS</sequence>
<comment type="caution">
    <text evidence="1">The sequence shown here is derived from an EMBL/GenBank/DDBJ whole genome shotgun (WGS) entry which is preliminary data.</text>
</comment>
<proteinExistence type="predicted"/>
<dbReference type="EMBL" id="BARV01008264">
    <property type="protein sequence ID" value="GAI17618.1"/>
    <property type="molecule type" value="Genomic_DNA"/>
</dbReference>